<dbReference type="EMBL" id="JBFWIC010000002">
    <property type="protein sequence ID" value="MEZ0473344.1"/>
    <property type="molecule type" value="Genomic_DNA"/>
</dbReference>
<organism evidence="3 4">
    <name type="scientific">Luteimonas salinilitoris</name>
    <dbReference type="NCBI Taxonomy" id="3237697"/>
    <lineage>
        <taxon>Bacteria</taxon>
        <taxon>Pseudomonadati</taxon>
        <taxon>Pseudomonadota</taxon>
        <taxon>Gammaproteobacteria</taxon>
        <taxon>Lysobacterales</taxon>
        <taxon>Lysobacteraceae</taxon>
        <taxon>Luteimonas</taxon>
    </lineage>
</organism>
<feature type="chain" id="PRO_5045100513" evidence="1">
    <location>
        <begin position="25"/>
        <end position="241"/>
    </location>
</feature>
<dbReference type="PANTHER" id="PTHR30383">
    <property type="entry name" value="THIOESTERASE 1/PROTEASE 1/LYSOPHOSPHOLIPASE L1"/>
    <property type="match status" value="1"/>
</dbReference>
<evidence type="ECO:0000256" key="1">
    <source>
        <dbReference type="SAM" id="SignalP"/>
    </source>
</evidence>
<keyword evidence="4" id="KW-1185">Reference proteome</keyword>
<proteinExistence type="predicted"/>
<dbReference type="GO" id="GO:0016787">
    <property type="term" value="F:hydrolase activity"/>
    <property type="evidence" value="ECO:0007669"/>
    <property type="project" value="UniProtKB-KW"/>
</dbReference>
<feature type="signal peptide" evidence="1">
    <location>
        <begin position="1"/>
        <end position="24"/>
    </location>
</feature>
<dbReference type="InterPro" id="IPR036514">
    <property type="entry name" value="SGNH_hydro_sf"/>
</dbReference>
<protein>
    <submittedName>
        <fullName evidence="3">SGNH/GDSL hydrolase family protein</fullName>
    </submittedName>
</protein>
<dbReference type="SUPFAM" id="SSF52266">
    <property type="entry name" value="SGNH hydrolase"/>
    <property type="match status" value="1"/>
</dbReference>
<feature type="domain" description="SGNH hydrolase-type esterase" evidence="2">
    <location>
        <begin position="81"/>
        <end position="231"/>
    </location>
</feature>
<dbReference type="PANTHER" id="PTHR30383:SF5">
    <property type="entry name" value="SGNH HYDROLASE-TYPE ESTERASE DOMAIN-CONTAINING PROTEIN"/>
    <property type="match status" value="1"/>
</dbReference>
<accession>A0ABV4HPI4</accession>
<keyword evidence="3" id="KW-0378">Hydrolase</keyword>
<keyword evidence="1" id="KW-0732">Signal</keyword>
<dbReference type="Pfam" id="PF13472">
    <property type="entry name" value="Lipase_GDSL_2"/>
    <property type="match status" value="1"/>
</dbReference>
<dbReference type="InterPro" id="IPR013830">
    <property type="entry name" value="SGNH_hydro"/>
</dbReference>
<evidence type="ECO:0000313" key="4">
    <source>
        <dbReference type="Proteomes" id="UP001566331"/>
    </source>
</evidence>
<name>A0ABV4HPI4_9GAMM</name>
<evidence type="ECO:0000313" key="3">
    <source>
        <dbReference type="EMBL" id="MEZ0473344.1"/>
    </source>
</evidence>
<comment type="caution">
    <text evidence="3">The sequence shown here is derived from an EMBL/GenBank/DDBJ whole genome shotgun (WGS) entry which is preliminary data.</text>
</comment>
<reference evidence="3 4" key="1">
    <citation type="submission" date="2024-07" db="EMBL/GenBank/DDBJ databases">
        <title>Luteimonas salilacus sp. nov., isolated from the shore soil of Salt Lake in Tibet of China.</title>
        <authorList>
            <person name="Zhang X."/>
            <person name="Li A."/>
        </authorList>
    </citation>
    <scope>NUCLEOTIDE SEQUENCE [LARGE SCALE GENOMIC DNA]</scope>
    <source>
        <strain evidence="3 4">B3-2-R+30</strain>
    </source>
</reference>
<dbReference type="Proteomes" id="UP001566331">
    <property type="component" value="Unassembled WGS sequence"/>
</dbReference>
<dbReference type="Gene3D" id="3.40.50.1110">
    <property type="entry name" value="SGNH hydrolase"/>
    <property type="match status" value="1"/>
</dbReference>
<sequence>MSPCPTPFLTAMLAALLLATGCAATGTPATMADRATGSVPAPDPVSSPEWANDMARFAAEDAASPPPARPVVFTGSSSVRLWTTLAGDFPDRPVLNRGFGGSHIRDAVHYADEVAIRYRPSRILIYAGDNDTMDGRSPRQVLADFQAFVARVHRDLPGTPIAFIAIKPSPSRAQLLQVQRASNALVRDWAARTPDVDYVDVFTPMLGADGQPRPELFAEDALHMNAQGYALWRGIIAPYLR</sequence>
<dbReference type="RefSeq" id="WP_370562090.1">
    <property type="nucleotide sequence ID" value="NZ_JBFWIB010000001.1"/>
</dbReference>
<gene>
    <name evidence="3" type="ORF">AB6713_01750</name>
</gene>
<dbReference type="CDD" id="cd04502">
    <property type="entry name" value="SGNH_hydrolase_like_7"/>
    <property type="match status" value="1"/>
</dbReference>
<evidence type="ECO:0000259" key="2">
    <source>
        <dbReference type="Pfam" id="PF13472"/>
    </source>
</evidence>
<dbReference type="InterPro" id="IPR051532">
    <property type="entry name" value="Ester_Hydrolysis_Enzymes"/>
</dbReference>